<evidence type="ECO:0000256" key="2">
    <source>
        <dbReference type="ARBA" id="ARBA00023015"/>
    </source>
</evidence>
<keyword evidence="2" id="KW-0805">Transcription regulation</keyword>
<organism evidence="7 8">
    <name type="scientific">Geodermatophilus sabuli</name>
    <dbReference type="NCBI Taxonomy" id="1564158"/>
    <lineage>
        <taxon>Bacteria</taxon>
        <taxon>Bacillati</taxon>
        <taxon>Actinomycetota</taxon>
        <taxon>Actinomycetes</taxon>
        <taxon>Geodermatophilales</taxon>
        <taxon>Geodermatophilaceae</taxon>
        <taxon>Geodermatophilus</taxon>
    </lineage>
</organism>
<dbReference type="AlphaFoldDB" id="A0A285EGB0"/>
<evidence type="ECO:0000256" key="5">
    <source>
        <dbReference type="PROSITE-ProRule" id="PRU01091"/>
    </source>
</evidence>
<dbReference type="SMART" id="SM01043">
    <property type="entry name" value="BTAD"/>
    <property type="match status" value="1"/>
</dbReference>
<gene>
    <name evidence="7" type="ORF">SAMN06893097_109175</name>
</gene>
<evidence type="ECO:0000256" key="4">
    <source>
        <dbReference type="ARBA" id="ARBA00023163"/>
    </source>
</evidence>
<reference evidence="7 8" key="1">
    <citation type="submission" date="2017-09" db="EMBL/GenBank/DDBJ databases">
        <authorList>
            <person name="Ehlers B."/>
            <person name="Leendertz F.H."/>
        </authorList>
    </citation>
    <scope>NUCLEOTIDE SEQUENCE [LARGE SCALE GENOMIC DNA]</scope>
    <source>
        <strain evidence="7 8">DSM 46844</strain>
    </source>
</reference>
<evidence type="ECO:0000259" key="6">
    <source>
        <dbReference type="PROSITE" id="PS51755"/>
    </source>
</evidence>
<dbReference type="InterPro" id="IPR001867">
    <property type="entry name" value="OmpR/PhoB-type_DNA-bd"/>
</dbReference>
<dbReference type="InterPro" id="IPR016032">
    <property type="entry name" value="Sig_transdc_resp-reg_C-effctor"/>
</dbReference>
<dbReference type="EMBL" id="OBDO01000009">
    <property type="protein sequence ID" value="SNX98095.1"/>
    <property type="molecule type" value="Genomic_DNA"/>
</dbReference>
<dbReference type="InterPro" id="IPR036388">
    <property type="entry name" value="WH-like_DNA-bd_sf"/>
</dbReference>
<dbReference type="InterPro" id="IPR005158">
    <property type="entry name" value="BTAD"/>
</dbReference>
<dbReference type="Gene3D" id="1.25.40.10">
    <property type="entry name" value="Tetratricopeptide repeat domain"/>
    <property type="match status" value="1"/>
</dbReference>
<dbReference type="SUPFAM" id="SSF46894">
    <property type="entry name" value="C-terminal effector domain of the bipartite response regulators"/>
    <property type="match status" value="1"/>
</dbReference>
<name>A0A285EGB0_9ACTN</name>
<protein>
    <submittedName>
        <fullName evidence="7">DNA-binding transcriptional activator of the SARP family</fullName>
    </submittedName>
</protein>
<dbReference type="PANTHER" id="PTHR35807">
    <property type="entry name" value="TRANSCRIPTIONAL REGULATOR REDD-RELATED"/>
    <property type="match status" value="1"/>
</dbReference>
<dbReference type="CDD" id="cd15831">
    <property type="entry name" value="BTAD"/>
    <property type="match status" value="1"/>
</dbReference>
<proteinExistence type="inferred from homology"/>
<evidence type="ECO:0000256" key="3">
    <source>
        <dbReference type="ARBA" id="ARBA00023125"/>
    </source>
</evidence>
<dbReference type="SUPFAM" id="SSF48452">
    <property type="entry name" value="TPR-like"/>
    <property type="match status" value="1"/>
</dbReference>
<dbReference type="Proteomes" id="UP000219514">
    <property type="component" value="Unassembled WGS sequence"/>
</dbReference>
<evidence type="ECO:0000313" key="7">
    <source>
        <dbReference type="EMBL" id="SNX98095.1"/>
    </source>
</evidence>
<evidence type="ECO:0000313" key="8">
    <source>
        <dbReference type="Proteomes" id="UP000219514"/>
    </source>
</evidence>
<keyword evidence="3 5" id="KW-0238">DNA-binding</keyword>
<dbReference type="InterPro" id="IPR051677">
    <property type="entry name" value="AfsR-DnrI-RedD_regulator"/>
</dbReference>
<keyword evidence="8" id="KW-1185">Reference proteome</keyword>
<dbReference type="InterPro" id="IPR011990">
    <property type="entry name" value="TPR-like_helical_dom_sf"/>
</dbReference>
<dbReference type="PROSITE" id="PS51755">
    <property type="entry name" value="OMPR_PHOB"/>
    <property type="match status" value="1"/>
</dbReference>
<sequence>MRASARRGAPQALQDDPGALIRRGRYALDVVGNLRAARACFELAFRTAQRDGDHEGMAEAALGVGGVWLYEQRGVGIVAGILSMQRQALAAVRADSVLAVRLRARLAAEADYHVGEHSRVLESLAEARQHGDAQAVASALSLAHHCLLGPEHGSLRHDLTEELLLTAVRTGRPIDQLMGMLWRTVDRFLDGDPHAERSLSELSDTLRQQRHQAVGFATEAMRVMLAIRAGDFDRAEVMAADCARRGEACGDADAPIWYRGHLFAIRWFQGRVGELLPTVQQEAHSPGLGPIDDSHFAAMATIAAGEGDHRLAAGALARLGRGDLTRIPSSSSWLVTLYGAVEAAAELGDAETAATAYRLLRPHARLPVVAGLGVVCFGSVEHALGLASLTLGNADRAVAHLRSAVRENLALGHWPAACLSRHRLVQALTLRGQPGDEREAAAELATADCERAQLGMRSPRTRPHVIVTAATPARPATDAPESQVRVLGPVDLTVDGSVREVSGRRRQAVLAVLALHGGDVIGTDQIIDIVWGDHPPVTATNTLQSHVSHLRRLFGTRVAILARAPGYALNLDVDATDVTVAERLIDLGTTAADPAERARHLQAAVRLWRGRTLMGLSGSRWLEGEAERLDQLLVHARQALARARLDLGQHVQALGDLEALVREHPLHEQTHGTLMLALYRCGRQGDSLGAYQRLRAALRDNLGVEPSQPLRDLEAAVLRQDGDLDLSGTRSASVAWS</sequence>
<dbReference type="Pfam" id="PF03704">
    <property type="entry name" value="BTAD"/>
    <property type="match status" value="1"/>
</dbReference>
<accession>A0A285EGB0</accession>
<dbReference type="GO" id="GO:0006355">
    <property type="term" value="P:regulation of DNA-templated transcription"/>
    <property type="evidence" value="ECO:0007669"/>
    <property type="project" value="InterPro"/>
</dbReference>
<evidence type="ECO:0000256" key="1">
    <source>
        <dbReference type="ARBA" id="ARBA00005820"/>
    </source>
</evidence>
<feature type="DNA-binding region" description="OmpR/PhoB-type" evidence="5">
    <location>
        <begin position="474"/>
        <end position="571"/>
    </location>
</feature>
<dbReference type="GO" id="GO:0000160">
    <property type="term" value="P:phosphorelay signal transduction system"/>
    <property type="evidence" value="ECO:0007669"/>
    <property type="project" value="InterPro"/>
</dbReference>
<dbReference type="SMART" id="SM00862">
    <property type="entry name" value="Trans_reg_C"/>
    <property type="match status" value="1"/>
</dbReference>
<dbReference type="PANTHER" id="PTHR35807:SF1">
    <property type="entry name" value="TRANSCRIPTIONAL REGULATOR REDD"/>
    <property type="match status" value="1"/>
</dbReference>
<dbReference type="Gene3D" id="1.10.10.10">
    <property type="entry name" value="Winged helix-like DNA-binding domain superfamily/Winged helix DNA-binding domain"/>
    <property type="match status" value="1"/>
</dbReference>
<dbReference type="GO" id="GO:0003677">
    <property type="term" value="F:DNA binding"/>
    <property type="evidence" value="ECO:0007669"/>
    <property type="project" value="UniProtKB-UniRule"/>
</dbReference>
<dbReference type="RefSeq" id="WP_216359827.1">
    <property type="nucleotide sequence ID" value="NZ_JACHXB010000001.1"/>
</dbReference>
<dbReference type="Pfam" id="PF00486">
    <property type="entry name" value="Trans_reg_C"/>
    <property type="match status" value="1"/>
</dbReference>
<comment type="similarity">
    <text evidence="1">Belongs to the AfsR/DnrI/RedD regulatory family.</text>
</comment>
<keyword evidence="4" id="KW-0804">Transcription</keyword>
<feature type="domain" description="OmpR/PhoB-type" evidence="6">
    <location>
        <begin position="474"/>
        <end position="571"/>
    </location>
</feature>